<accession>A0A4E0PVH1</accession>
<evidence type="ECO:0000313" key="3">
    <source>
        <dbReference type="Proteomes" id="UP000297295"/>
    </source>
</evidence>
<comment type="caution">
    <text evidence="2">The sequence shown here is derived from an EMBL/GenBank/DDBJ whole genome shotgun (WGS) entry which is preliminary data.</text>
</comment>
<dbReference type="Pfam" id="PF08241">
    <property type="entry name" value="Methyltransf_11"/>
    <property type="match status" value="1"/>
</dbReference>
<keyword evidence="2" id="KW-0489">Methyltransferase</keyword>
<evidence type="ECO:0000313" key="2">
    <source>
        <dbReference type="EMBL" id="TGC08058.1"/>
    </source>
</evidence>
<dbReference type="OrthoDB" id="142412at2157"/>
<keyword evidence="3" id="KW-1185">Reference proteome</keyword>
<dbReference type="AlphaFoldDB" id="A0A4E0PVH1"/>
<name>A0A4E0PVH1_9EURY</name>
<protein>
    <submittedName>
        <fullName evidence="2">Methyltransferase type 11</fullName>
    </submittedName>
</protein>
<dbReference type="RefSeq" id="WP_135390236.1">
    <property type="nucleotide sequence ID" value="NZ_PGGK01000012.1"/>
</dbReference>
<dbReference type="CDD" id="cd02440">
    <property type="entry name" value="AdoMet_MTases"/>
    <property type="match status" value="1"/>
</dbReference>
<dbReference type="GO" id="GO:0032259">
    <property type="term" value="P:methylation"/>
    <property type="evidence" value="ECO:0007669"/>
    <property type="project" value="UniProtKB-KW"/>
</dbReference>
<dbReference type="EMBL" id="PGGK01000012">
    <property type="protein sequence ID" value="TGC08058.1"/>
    <property type="molecule type" value="Genomic_DNA"/>
</dbReference>
<dbReference type="Gene3D" id="3.40.50.150">
    <property type="entry name" value="Vaccinia Virus protein VP39"/>
    <property type="match status" value="1"/>
</dbReference>
<sequence>MNVSEPGSFITKLRLKRIILFNEIISNIQPPVKILDIGGTMNFWEKWGFAGDDSYEITVLNVSLSESRYSNIKTVVGDARDLSTYSSNQFDVVFSNSVIEHVGTYDDQRRMAEEVLRVGRRYFIQTPNYYFPFEPHFLFPFYQFFPQWLKVLLIQNFNLGWRKRCPERSKAIECAKSVKLLSKKEVQELFPSSKIYEEKMLMMTYSIIAYH</sequence>
<dbReference type="InterPro" id="IPR013216">
    <property type="entry name" value="Methyltransf_11"/>
</dbReference>
<reference evidence="2 3" key="1">
    <citation type="submission" date="2017-11" db="EMBL/GenBank/DDBJ databases">
        <title>Isolation and Characterization of Methanogenic Archaea from Saline Meromictic Lake at Siberia.</title>
        <authorList>
            <person name="Shen Y."/>
            <person name="Huang H.-H."/>
            <person name="Lai M.-C."/>
            <person name="Chen S.-C."/>
        </authorList>
    </citation>
    <scope>NUCLEOTIDE SEQUENCE [LARGE SCALE GENOMIC DNA]</scope>
    <source>
        <strain evidence="2 3">SY-01</strain>
    </source>
</reference>
<gene>
    <name evidence="2" type="ORF">CUN85_10355</name>
</gene>
<evidence type="ECO:0000259" key="1">
    <source>
        <dbReference type="Pfam" id="PF08241"/>
    </source>
</evidence>
<keyword evidence="2" id="KW-0808">Transferase</keyword>
<organism evidence="2 3">
    <name type="scientific">Methanolobus halotolerans</name>
    <dbReference type="NCBI Taxonomy" id="2052935"/>
    <lineage>
        <taxon>Archaea</taxon>
        <taxon>Methanobacteriati</taxon>
        <taxon>Methanobacteriota</taxon>
        <taxon>Stenosarchaea group</taxon>
        <taxon>Methanomicrobia</taxon>
        <taxon>Methanosarcinales</taxon>
        <taxon>Methanosarcinaceae</taxon>
        <taxon>Methanolobus</taxon>
    </lineage>
</organism>
<dbReference type="GO" id="GO:0008757">
    <property type="term" value="F:S-adenosylmethionine-dependent methyltransferase activity"/>
    <property type="evidence" value="ECO:0007669"/>
    <property type="project" value="InterPro"/>
</dbReference>
<proteinExistence type="predicted"/>
<dbReference type="Proteomes" id="UP000297295">
    <property type="component" value="Unassembled WGS sequence"/>
</dbReference>
<feature type="domain" description="Methyltransferase type 11" evidence="1">
    <location>
        <begin position="69"/>
        <end position="120"/>
    </location>
</feature>
<dbReference type="SUPFAM" id="SSF53335">
    <property type="entry name" value="S-adenosyl-L-methionine-dependent methyltransferases"/>
    <property type="match status" value="1"/>
</dbReference>
<dbReference type="InterPro" id="IPR029063">
    <property type="entry name" value="SAM-dependent_MTases_sf"/>
</dbReference>